<organism evidence="5 6">
    <name type="scientific">Caenibius tardaugens NBRC 16725</name>
    <dbReference type="NCBI Taxonomy" id="1219035"/>
    <lineage>
        <taxon>Bacteria</taxon>
        <taxon>Pseudomonadati</taxon>
        <taxon>Pseudomonadota</taxon>
        <taxon>Alphaproteobacteria</taxon>
        <taxon>Sphingomonadales</taxon>
        <taxon>Erythrobacteraceae</taxon>
        <taxon>Caenibius</taxon>
    </lineage>
</organism>
<feature type="domain" description="DUF4349" evidence="4">
    <location>
        <begin position="73"/>
        <end position="290"/>
    </location>
</feature>
<evidence type="ECO:0000256" key="1">
    <source>
        <dbReference type="SAM" id="MobiDB-lite"/>
    </source>
</evidence>
<keyword evidence="2" id="KW-1133">Transmembrane helix</keyword>
<evidence type="ECO:0000259" key="4">
    <source>
        <dbReference type="Pfam" id="PF14257"/>
    </source>
</evidence>
<accession>U2ZRY3</accession>
<reference evidence="5 6" key="1">
    <citation type="submission" date="2013-09" db="EMBL/GenBank/DDBJ databases">
        <title>Whole genome shotgun sequence of Novosphingobium tardaugens NBRC 16725.</title>
        <authorList>
            <person name="Isaki S."/>
            <person name="Hosoyama A."/>
            <person name="Tsuchikane K."/>
            <person name="Katsumata H."/>
            <person name="Ando Y."/>
            <person name="Yamazaki S."/>
            <person name="Fujita N."/>
        </authorList>
    </citation>
    <scope>NUCLEOTIDE SEQUENCE [LARGE SCALE GENOMIC DNA]</scope>
    <source>
        <strain evidence="5 6">NBRC 16725</strain>
    </source>
</reference>
<dbReference type="AlphaFoldDB" id="U2ZRY3"/>
<dbReference type="OrthoDB" id="7448632at2"/>
<dbReference type="InterPro" id="IPR025645">
    <property type="entry name" value="DUF4349"/>
</dbReference>
<proteinExistence type="predicted"/>
<keyword evidence="3" id="KW-0732">Signal</keyword>
<protein>
    <recommendedName>
        <fullName evidence="4">DUF4349 domain-containing protein</fullName>
    </recommendedName>
</protein>
<feature type="signal peptide" evidence="3">
    <location>
        <begin position="1"/>
        <end position="21"/>
    </location>
</feature>
<evidence type="ECO:0000313" key="5">
    <source>
        <dbReference type="EMBL" id="GAD48134.1"/>
    </source>
</evidence>
<gene>
    <name evidence="5" type="ORF">NT2_02_02160</name>
</gene>
<dbReference type="Pfam" id="PF14257">
    <property type="entry name" value="DUF4349"/>
    <property type="match status" value="1"/>
</dbReference>
<evidence type="ECO:0000313" key="6">
    <source>
        <dbReference type="Proteomes" id="UP000016568"/>
    </source>
</evidence>
<sequence length="317" mass="33479">MRSISLAVTALALTLAGCSQSHEESAAQMADAETVAPAAPQEAKGAADSAAKPLTQDGASAPGQAAQAPRPPQIAYTYQFGFRIAEKAITPLQQRHADLCESKGPQVCRIIAMEQSGAEGDYAYGKLELDVVANQARAFGKELGKIAKGEGGEEVRSAIAGEDLSKQIVDTEARLRARTLLRDRLMEILATRKGSVAELVEAERGVAQVNEEIDQAQSWLAEMKGRVAYSHMTVSYDSSAPGSGGFLHPIRNALGSLGSILGTVIAGIIVVLTALIPITCVVVLLVWGLRRLRTLNRKRRSGDETGDDAAKTMGDSA</sequence>
<name>U2ZRY3_9SPHN</name>
<keyword evidence="2" id="KW-0472">Membrane</keyword>
<keyword evidence="6" id="KW-1185">Reference proteome</keyword>
<dbReference type="EMBL" id="BASZ01000002">
    <property type="protein sequence ID" value="GAD48134.1"/>
    <property type="molecule type" value="Genomic_DNA"/>
</dbReference>
<dbReference type="eggNOG" id="ENOG50330WI">
    <property type="taxonomic scope" value="Bacteria"/>
</dbReference>
<evidence type="ECO:0000256" key="3">
    <source>
        <dbReference type="SAM" id="SignalP"/>
    </source>
</evidence>
<keyword evidence="2" id="KW-0812">Transmembrane</keyword>
<dbReference type="Proteomes" id="UP000016568">
    <property type="component" value="Unassembled WGS sequence"/>
</dbReference>
<evidence type="ECO:0000256" key="2">
    <source>
        <dbReference type="SAM" id="Phobius"/>
    </source>
</evidence>
<dbReference type="PROSITE" id="PS51257">
    <property type="entry name" value="PROKAR_LIPOPROTEIN"/>
    <property type="match status" value="1"/>
</dbReference>
<dbReference type="KEGG" id="ntd:EGO55_00610"/>
<dbReference type="RefSeq" id="WP_021689041.1">
    <property type="nucleotide sequence ID" value="NZ_BASZ01000002.1"/>
</dbReference>
<comment type="caution">
    <text evidence="5">The sequence shown here is derived from an EMBL/GenBank/DDBJ whole genome shotgun (WGS) entry which is preliminary data.</text>
</comment>
<feature type="compositionally biased region" description="Low complexity" evidence="1">
    <location>
        <begin position="36"/>
        <end position="47"/>
    </location>
</feature>
<feature type="compositionally biased region" description="Low complexity" evidence="1">
    <location>
        <begin position="56"/>
        <end position="68"/>
    </location>
</feature>
<feature type="region of interest" description="Disordered" evidence="1">
    <location>
        <begin position="26"/>
        <end position="70"/>
    </location>
</feature>
<feature type="transmembrane region" description="Helical" evidence="2">
    <location>
        <begin position="260"/>
        <end position="289"/>
    </location>
</feature>
<feature type="chain" id="PRO_5030177810" description="DUF4349 domain-containing protein" evidence="3">
    <location>
        <begin position="22"/>
        <end position="317"/>
    </location>
</feature>